<evidence type="ECO:0000313" key="2">
    <source>
        <dbReference type="Proteomes" id="UP000431269"/>
    </source>
</evidence>
<accession>A0A6I6MJH2</accession>
<keyword evidence="2" id="KW-1185">Reference proteome</keyword>
<dbReference type="EMBL" id="CP047045">
    <property type="protein sequence ID" value="QGZ95310.1"/>
    <property type="molecule type" value="Genomic_DNA"/>
</dbReference>
<gene>
    <name evidence="1" type="ORF">DSM104635_02159</name>
</gene>
<proteinExistence type="predicted"/>
<reference evidence="2" key="1">
    <citation type="submission" date="2019-12" db="EMBL/GenBank/DDBJ databases">
        <title>Complete genome of Terracaulis silvestris 0127_4.</title>
        <authorList>
            <person name="Vieira S."/>
            <person name="Riedel T."/>
            <person name="Sproer C."/>
            <person name="Pascual J."/>
            <person name="Boedeker C."/>
            <person name="Overmann J."/>
        </authorList>
    </citation>
    <scope>NUCLEOTIDE SEQUENCE [LARGE SCALE GENOMIC DNA]</scope>
    <source>
        <strain evidence="2">0127_4</strain>
    </source>
</reference>
<dbReference type="KEGG" id="tsv:DSM104635_02159"/>
<name>A0A6I6MJH2_9CAUL</name>
<protein>
    <submittedName>
        <fullName evidence="1">Uncharacterized protein</fullName>
    </submittedName>
</protein>
<dbReference type="Proteomes" id="UP000431269">
    <property type="component" value="Chromosome"/>
</dbReference>
<evidence type="ECO:0000313" key="1">
    <source>
        <dbReference type="EMBL" id="QGZ95310.1"/>
    </source>
</evidence>
<organism evidence="1 2">
    <name type="scientific">Terricaulis silvestris</name>
    <dbReference type="NCBI Taxonomy" id="2686094"/>
    <lineage>
        <taxon>Bacteria</taxon>
        <taxon>Pseudomonadati</taxon>
        <taxon>Pseudomonadota</taxon>
        <taxon>Alphaproteobacteria</taxon>
        <taxon>Caulobacterales</taxon>
        <taxon>Caulobacteraceae</taxon>
        <taxon>Terricaulis</taxon>
    </lineage>
</organism>
<dbReference type="AlphaFoldDB" id="A0A6I6MJH2"/>
<sequence>MNMRTLLIALAAVAIGLVLLVAFALLRFSGCSYDIISENVSPSGRYVARWLSIDCGMNAFSNEVLVQDRWFPGLPALDGKPAGARVTSDFLAIDGGSDMAWEGDVLVLHYPARSAPELDRRSVGGARVETRPGPR</sequence>